<dbReference type="PANTHER" id="PTHR43248:SF3">
    <property type="entry name" value="AB HYDROLASE-1 DOMAIN-CONTAINING PROTEIN"/>
    <property type="match status" value="1"/>
</dbReference>
<dbReference type="InterPro" id="IPR000073">
    <property type="entry name" value="AB_hydrolase_1"/>
</dbReference>
<accession>A0A4D6MDF4</accession>
<dbReference type="Proteomes" id="UP000501690">
    <property type="component" value="Linkage Group LG6"/>
</dbReference>
<comment type="similarity">
    <text evidence="1">Belongs to the peptidase S33 family.</text>
</comment>
<feature type="domain" description="AB hydrolase-1" evidence="3">
    <location>
        <begin position="50"/>
        <end position="316"/>
    </location>
</feature>
<keyword evidence="5" id="KW-1185">Reference proteome</keyword>
<dbReference type="SUPFAM" id="SSF53474">
    <property type="entry name" value="alpha/beta-Hydrolases"/>
    <property type="match status" value="1"/>
</dbReference>
<dbReference type="OrthoDB" id="8119704at2759"/>
<dbReference type="Pfam" id="PF12697">
    <property type="entry name" value="Abhydrolase_6"/>
    <property type="match status" value="1"/>
</dbReference>
<name>A0A4D6MDF4_VIGUN</name>
<dbReference type="Gramene" id="Vigun01g175800.1.v1.2">
    <property type="protein sequence ID" value="Vigun01g175800.1.v1.2"/>
    <property type="gene ID" value="Vigun01g175800.v1.2"/>
</dbReference>
<gene>
    <name evidence="4" type="ORF">DEO72_LG6g2792</name>
</gene>
<dbReference type="Gene3D" id="3.40.50.1820">
    <property type="entry name" value="alpha/beta hydrolase"/>
    <property type="match status" value="1"/>
</dbReference>
<evidence type="ECO:0000259" key="3">
    <source>
        <dbReference type="Pfam" id="PF12697"/>
    </source>
</evidence>
<evidence type="ECO:0000256" key="1">
    <source>
        <dbReference type="ARBA" id="ARBA00010088"/>
    </source>
</evidence>
<keyword evidence="2 4" id="KW-0378">Hydrolase</keyword>
<reference evidence="4 5" key="1">
    <citation type="submission" date="2019-04" db="EMBL/GenBank/DDBJ databases">
        <title>An improved genome assembly and genetic linkage map for asparagus bean, Vigna unguiculata ssp. sesquipedialis.</title>
        <authorList>
            <person name="Xia Q."/>
            <person name="Zhang R."/>
            <person name="Dong Y."/>
        </authorList>
    </citation>
    <scope>NUCLEOTIDE SEQUENCE [LARGE SCALE GENOMIC DNA]</scope>
    <source>
        <tissue evidence="4">Leaf</tissue>
    </source>
</reference>
<dbReference type="AlphaFoldDB" id="A0A4D6MDF4"/>
<dbReference type="InterPro" id="IPR051601">
    <property type="entry name" value="Serine_prot/Carboxylest_S33"/>
</dbReference>
<organism evidence="4 5">
    <name type="scientific">Vigna unguiculata</name>
    <name type="common">Cowpea</name>
    <dbReference type="NCBI Taxonomy" id="3917"/>
    <lineage>
        <taxon>Eukaryota</taxon>
        <taxon>Viridiplantae</taxon>
        <taxon>Streptophyta</taxon>
        <taxon>Embryophyta</taxon>
        <taxon>Tracheophyta</taxon>
        <taxon>Spermatophyta</taxon>
        <taxon>Magnoliopsida</taxon>
        <taxon>eudicotyledons</taxon>
        <taxon>Gunneridae</taxon>
        <taxon>Pentapetalae</taxon>
        <taxon>rosids</taxon>
        <taxon>fabids</taxon>
        <taxon>Fabales</taxon>
        <taxon>Fabaceae</taxon>
        <taxon>Papilionoideae</taxon>
        <taxon>50 kb inversion clade</taxon>
        <taxon>NPAAA clade</taxon>
        <taxon>indigoferoid/millettioid clade</taxon>
        <taxon>Phaseoleae</taxon>
        <taxon>Vigna</taxon>
    </lineage>
</organism>
<protein>
    <submittedName>
        <fullName evidence="4">Alpha/Beta hydrolase fold</fullName>
    </submittedName>
</protein>
<sequence length="326" mass="36739">MATSLRIRNSTLLLTRFLNSATLPRPRWLQTVAYEELRANPEKPYTSTAVFIHGFLGSSRNWRSFSRNLLASLSNSSPSSNWRTVMLDMRNHGKSTERELNPPHNIESAAKDLADLVKAEGWPWPEVVVGHSMGGKVALQFAESCSHGDYGHSVLSPKQLWVLDSVPGEVNPENRNDEVRDVLATLQSLPTQFSSRKWLVSHLMGLGYSKALSDWIGTNLKKAGDHETWIFDLENAKEMFDSYCEKSYWNLLEKPPKGMEIVILRAEKSDRWDQDAIERIQKLASVRGSDTLGKVSFYVLPNAGHWVHVDNPKGLLEIMAPKIASL</sequence>
<dbReference type="InterPro" id="IPR029058">
    <property type="entry name" value="AB_hydrolase_fold"/>
</dbReference>
<evidence type="ECO:0000313" key="5">
    <source>
        <dbReference type="Proteomes" id="UP000501690"/>
    </source>
</evidence>
<evidence type="ECO:0000256" key="2">
    <source>
        <dbReference type="ARBA" id="ARBA00022801"/>
    </source>
</evidence>
<dbReference type="EMBL" id="CP039350">
    <property type="protein sequence ID" value="QCD98076.1"/>
    <property type="molecule type" value="Genomic_DNA"/>
</dbReference>
<evidence type="ECO:0000313" key="4">
    <source>
        <dbReference type="EMBL" id="QCD98076.1"/>
    </source>
</evidence>
<dbReference type="GO" id="GO:0016787">
    <property type="term" value="F:hydrolase activity"/>
    <property type="evidence" value="ECO:0007669"/>
    <property type="project" value="UniProtKB-KW"/>
</dbReference>
<dbReference type="PANTHER" id="PTHR43248">
    <property type="entry name" value="2-SUCCINYL-6-HYDROXY-2,4-CYCLOHEXADIENE-1-CARBOXYLATE SYNTHASE"/>
    <property type="match status" value="1"/>
</dbReference>
<proteinExistence type="inferred from homology"/>